<evidence type="ECO:0000256" key="6">
    <source>
        <dbReference type="SAM" id="MobiDB-lite"/>
    </source>
</evidence>
<keyword evidence="10" id="KW-1185">Reference proteome</keyword>
<feature type="compositionally biased region" description="Basic residues" evidence="6">
    <location>
        <begin position="1"/>
        <end position="11"/>
    </location>
</feature>
<protein>
    <recommendedName>
        <fullName evidence="8">Exostosin GT47 domain-containing protein</fullName>
    </recommendedName>
</protein>
<keyword evidence="4" id="KW-0735">Signal-anchor</keyword>
<keyword evidence="5" id="KW-0333">Golgi apparatus</keyword>
<evidence type="ECO:0000256" key="4">
    <source>
        <dbReference type="ARBA" id="ARBA00022968"/>
    </source>
</evidence>
<evidence type="ECO:0000256" key="7">
    <source>
        <dbReference type="SAM" id="Phobius"/>
    </source>
</evidence>
<dbReference type="Pfam" id="PF03016">
    <property type="entry name" value="Exostosin_GT47"/>
    <property type="match status" value="1"/>
</dbReference>
<feature type="transmembrane region" description="Helical" evidence="7">
    <location>
        <begin position="44"/>
        <end position="62"/>
    </location>
</feature>
<dbReference type="InterPro" id="IPR004263">
    <property type="entry name" value="Exostosin"/>
</dbReference>
<dbReference type="PANTHER" id="PTHR11062:SF50">
    <property type="entry name" value="ARABINOSYLTRANSFERASE ARAD1-RELATED"/>
    <property type="match status" value="1"/>
</dbReference>
<dbReference type="PANTHER" id="PTHR11062">
    <property type="entry name" value="EXOSTOSIN HEPARAN SULFATE GLYCOSYLTRANSFERASE -RELATED"/>
    <property type="match status" value="1"/>
</dbReference>
<sequence>MSGRANVKRSKPTSPPPLSSNAFQTQTQTLISAMGRKSSLLKQTLVTILIILVVYALLNTFLSPANSFSSGSSRLENTLPLSYVNSASINELSRDNMQNFPGNSAPRLKVYLYDLPRRFTHGVIEHHSMARGGRPVDDVTLLKYPGHQHMAEWYLFSDLIRPEPERVGSPVVRVLDPDEADLFYVPYFSSLSLIVNPARAAQDRAGALYSDEENQDALVEWLEEQEYWKRNFGRDHVIIAQDPNALYRVIDRIKNSILLVSDFGRLKMDHASLVKDVILPYSHRINTYNGDLGVNKRKSTLFFMGARYRKEGGKIRDLLFQLLENEEDVIVRHGTQSRENRRAATKGMHTSKFCLNPAGDTPSACRLFDSIVSLCVPVIISDSIELPFEDVIDYRKIAIFVDTASALKPGFLISTLRSITTERILEYQRELKEVKHYFEYGQPNGTVNEIWRQVSQKLPLIKLMVNRDKRLVRRGLTEPDCSCVCSNQSGTDTTL</sequence>
<reference evidence="9 10" key="1">
    <citation type="submission" date="2019-06" db="EMBL/GenBank/DDBJ databases">
        <title>A chromosomal-level reference genome of Carpinus fangiana (Coryloideae, Betulaceae).</title>
        <authorList>
            <person name="Yang X."/>
            <person name="Wang Z."/>
            <person name="Zhang L."/>
            <person name="Hao G."/>
            <person name="Liu J."/>
            <person name="Yang Y."/>
        </authorList>
    </citation>
    <scope>NUCLEOTIDE SEQUENCE [LARGE SCALE GENOMIC DNA]</scope>
    <source>
        <strain evidence="9">Cfa_2016G</strain>
        <tissue evidence="9">Leaf</tissue>
    </source>
</reference>
<feature type="domain" description="Exostosin GT47" evidence="8">
    <location>
        <begin position="106"/>
        <end position="414"/>
    </location>
</feature>
<keyword evidence="7" id="KW-1133">Transmembrane helix</keyword>
<gene>
    <name evidence="9" type="ORF">FH972_000702</name>
</gene>
<proteinExistence type="inferred from homology"/>
<evidence type="ECO:0000313" key="10">
    <source>
        <dbReference type="Proteomes" id="UP000327013"/>
    </source>
</evidence>
<dbReference type="GO" id="GO:0016757">
    <property type="term" value="F:glycosyltransferase activity"/>
    <property type="evidence" value="ECO:0007669"/>
    <property type="project" value="UniProtKB-KW"/>
</dbReference>
<dbReference type="EMBL" id="CM017321">
    <property type="protein sequence ID" value="KAE7995947.1"/>
    <property type="molecule type" value="Genomic_DNA"/>
</dbReference>
<accession>A0A5N6Q9N7</accession>
<dbReference type="AlphaFoldDB" id="A0A5N6Q9N7"/>
<evidence type="ECO:0000256" key="5">
    <source>
        <dbReference type="ARBA" id="ARBA00023034"/>
    </source>
</evidence>
<keyword evidence="7" id="KW-0812">Transmembrane</keyword>
<dbReference type="Proteomes" id="UP000327013">
    <property type="component" value="Chromosome 1"/>
</dbReference>
<name>A0A5N6Q9N7_9ROSI</name>
<keyword evidence="7" id="KW-0472">Membrane</keyword>
<comment type="subcellular location">
    <subcellularLocation>
        <location evidence="1">Golgi apparatus membrane</location>
        <topology evidence="1">Single-pass type II membrane protein</topology>
    </subcellularLocation>
</comment>
<comment type="similarity">
    <text evidence="2">Belongs to the glycosyltransferase 47 family.</text>
</comment>
<evidence type="ECO:0000256" key="2">
    <source>
        <dbReference type="ARBA" id="ARBA00010271"/>
    </source>
</evidence>
<feature type="region of interest" description="Disordered" evidence="6">
    <location>
        <begin position="1"/>
        <end position="22"/>
    </location>
</feature>
<keyword evidence="3" id="KW-0328">Glycosyltransferase</keyword>
<dbReference type="InterPro" id="IPR040911">
    <property type="entry name" value="Exostosin_GT47"/>
</dbReference>
<dbReference type="GO" id="GO:0000139">
    <property type="term" value="C:Golgi membrane"/>
    <property type="evidence" value="ECO:0007669"/>
    <property type="project" value="UniProtKB-SubCell"/>
</dbReference>
<evidence type="ECO:0000313" key="9">
    <source>
        <dbReference type="EMBL" id="KAE7995947.1"/>
    </source>
</evidence>
<dbReference type="OrthoDB" id="1924787at2759"/>
<evidence type="ECO:0000256" key="3">
    <source>
        <dbReference type="ARBA" id="ARBA00022676"/>
    </source>
</evidence>
<organism evidence="9 10">
    <name type="scientific">Carpinus fangiana</name>
    <dbReference type="NCBI Taxonomy" id="176857"/>
    <lineage>
        <taxon>Eukaryota</taxon>
        <taxon>Viridiplantae</taxon>
        <taxon>Streptophyta</taxon>
        <taxon>Embryophyta</taxon>
        <taxon>Tracheophyta</taxon>
        <taxon>Spermatophyta</taxon>
        <taxon>Magnoliopsida</taxon>
        <taxon>eudicotyledons</taxon>
        <taxon>Gunneridae</taxon>
        <taxon>Pentapetalae</taxon>
        <taxon>rosids</taxon>
        <taxon>fabids</taxon>
        <taxon>Fagales</taxon>
        <taxon>Betulaceae</taxon>
        <taxon>Carpinus</taxon>
    </lineage>
</organism>
<evidence type="ECO:0000256" key="1">
    <source>
        <dbReference type="ARBA" id="ARBA00004323"/>
    </source>
</evidence>
<keyword evidence="3" id="KW-0808">Transferase</keyword>
<evidence type="ECO:0000259" key="8">
    <source>
        <dbReference type="Pfam" id="PF03016"/>
    </source>
</evidence>